<evidence type="ECO:0000313" key="5">
    <source>
        <dbReference type="EMBL" id="BDD02192.1"/>
    </source>
</evidence>
<evidence type="ECO:0000259" key="4">
    <source>
        <dbReference type="PROSITE" id="PS50932"/>
    </source>
</evidence>
<protein>
    <submittedName>
        <fullName evidence="5">LacI family transcriptional regulator</fullName>
    </submittedName>
</protein>
<name>A0ABN6LKR4_9BACT</name>
<evidence type="ECO:0000256" key="2">
    <source>
        <dbReference type="ARBA" id="ARBA00023125"/>
    </source>
</evidence>
<keyword evidence="6" id="KW-1185">Reference proteome</keyword>
<organism evidence="5 6">
    <name type="scientific">Persicobacter psychrovividus</name>
    <dbReference type="NCBI Taxonomy" id="387638"/>
    <lineage>
        <taxon>Bacteria</taxon>
        <taxon>Pseudomonadati</taxon>
        <taxon>Bacteroidota</taxon>
        <taxon>Cytophagia</taxon>
        <taxon>Cytophagales</taxon>
        <taxon>Persicobacteraceae</taxon>
        <taxon>Persicobacter</taxon>
    </lineage>
</organism>
<keyword evidence="3" id="KW-0804">Transcription</keyword>
<dbReference type="InterPro" id="IPR000843">
    <property type="entry name" value="HTH_LacI"/>
</dbReference>
<gene>
    <name evidence="5" type="ORF">PEPS_44720</name>
</gene>
<dbReference type="CDD" id="cd01392">
    <property type="entry name" value="HTH_LacI"/>
    <property type="match status" value="1"/>
</dbReference>
<dbReference type="InterPro" id="IPR010982">
    <property type="entry name" value="Lambda_DNA-bd_dom_sf"/>
</dbReference>
<dbReference type="Pfam" id="PF00356">
    <property type="entry name" value="LacI"/>
    <property type="match status" value="1"/>
</dbReference>
<accession>A0ABN6LKR4</accession>
<dbReference type="InterPro" id="IPR028082">
    <property type="entry name" value="Peripla_BP_I"/>
</dbReference>
<dbReference type="Proteomes" id="UP001354989">
    <property type="component" value="Plasmid pPP7"/>
</dbReference>
<evidence type="ECO:0000256" key="1">
    <source>
        <dbReference type="ARBA" id="ARBA00023015"/>
    </source>
</evidence>
<reference evidence="5 6" key="1">
    <citation type="submission" date="2021-12" db="EMBL/GenBank/DDBJ databases">
        <title>Genome sequencing of bacteria with rrn-lacking chromosome and rrn-plasmid.</title>
        <authorList>
            <person name="Anda M."/>
            <person name="Iwasaki W."/>
        </authorList>
    </citation>
    <scope>NUCLEOTIDE SEQUENCE [LARGE SCALE GENOMIC DNA]</scope>
    <source>
        <strain evidence="5 6">NBRC 101262</strain>
        <plasmid evidence="5 6">pPP7</plasmid>
    </source>
</reference>
<dbReference type="SUPFAM" id="SSF47413">
    <property type="entry name" value="lambda repressor-like DNA-binding domains"/>
    <property type="match status" value="1"/>
</dbReference>
<dbReference type="PANTHER" id="PTHR30146">
    <property type="entry name" value="LACI-RELATED TRANSCRIPTIONAL REPRESSOR"/>
    <property type="match status" value="1"/>
</dbReference>
<proteinExistence type="predicted"/>
<dbReference type="Pfam" id="PF00532">
    <property type="entry name" value="Peripla_BP_1"/>
    <property type="match status" value="1"/>
</dbReference>
<dbReference type="SUPFAM" id="SSF53822">
    <property type="entry name" value="Periplasmic binding protein-like I"/>
    <property type="match status" value="1"/>
</dbReference>
<dbReference type="CDD" id="cd06267">
    <property type="entry name" value="PBP1_LacI_sugar_binding-like"/>
    <property type="match status" value="1"/>
</dbReference>
<keyword evidence="5" id="KW-0614">Plasmid</keyword>
<dbReference type="PANTHER" id="PTHR30146:SF109">
    <property type="entry name" value="HTH-TYPE TRANSCRIPTIONAL REGULATOR GALS"/>
    <property type="match status" value="1"/>
</dbReference>
<dbReference type="Gene3D" id="1.10.260.40">
    <property type="entry name" value="lambda repressor-like DNA-binding domains"/>
    <property type="match status" value="1"/>
</dbReference>
<keyword evidence="1" id="KW-0805">Transcription regulation</keyword>
<evidence type="ECO:0000313" key="6">
    <source>
        <dbReference type="Proteomes" id="UP001354989"/>
    </source>
</evidence>
<evidence type="ECO:0000256" key="3">
    <source>
        <dbReference type="ARBA" id="ARBA00023163"/>
    </source>
</evidence>
<dbReference type="RefSeq" id="WP_338399443.1">
    <property type="nucleotide sequence ID" value="NZ_AP025299.1"/>
</dbReference>
<feature type="domain" description="HTH lacI-type" evidence="4">
    <location>
        <begin position="5"/>
        <end position="59"/>
    </location>
</feature>
<dbReference type="InterPro" id="IPR001761">
    <property type="entry name" value="Peripla_BP/Lac1_sug-bd_dom"/>
</dbReference>
<dbReference type="Gene3D" id="3.40.50.2300">
    <property type="match status" value="2"/>
</dbReference>
<keyword evidence="2" id="KW-0238">DNA-binding</keyword>
<dbReference type="PROSITE" id="PS50932">
    <property type="entry name" value="HTH_LACI_2"/>
    <property type="match status" value="1"/>
</dbReference>
<dbReference type="SMART" id="SM00354">
    <property type="entry name" value="HTH_LACI"/>
    <property type="match status" value="1"/>
</dbReference>
<geneLocation type="plasmid" evidence="5 6">
    <name>pPP7</name>
</geneLocation>
<dbReference type="EMBL" id="AP025299">
    <property type="protein sequence ID" value="BDD02192.1"/>
    <property type="molecule type" value="Genomic_DNA"/>
</dbReference>
<sequence>MSKATTIHDIAKRLSINSSTVSRALNNDDRVAAKTKARVQAMAEQMNYQPNQLAANLRKQRSNTIGVVVPYLSRHFFSTVIAGIEEQAHQHGFNVIICQSKEESEREIKNLETMLHSRVDGILISPTLAGDNLAFLSSMMDRKIPVYFFDRHFDEMDTTRVLMNDQAIAEEMCDHLLQQSSGSMRVLTGPIQASIYRARIQGILNSFRKHGLNTEEKLHIEEVPLTLDKSQELVKQWIQRQESFDMLFCMNDMAALGGLQALLDAGYQVPQDCMVVGFSNEPVSKLMHPAITTVHQPAVAMGKVVTKKLIQHIEEPESITYSETTILKSKLIIRASSLRNE</sequence>